<evidence type="ECO:0000313" key="2">
    <source>
        <dbReference type="Proteomes" id="UP001597417"/>
    </source>
</evidence>
<evidence type="ECO:0000313" key="1">
    <source>
        <dbReference type="EMBL" id="MFD2421704.1"/>
    </source>
</evidence>
<proteinExistence type="predicted"/>
<comment type="caution">
    <text evidence="1">The sequence shown here is derived from an EMBL/GenBank/DDBJ whole genome shotgun (WGS) entry which is preliminary data.</text>
</comment>
<sequence length="112" mass="12315">MARRTVTPHYHGHLARNWTPAAQTGASTFRKALDGEEAVADWLAEQLREAIGKPDLELADEREVWTNLVRDDQTITTGPQGGPTITAVAMTDQSCDCPRPQIRAIPGRHSTL</sequence>
<gene>
    <name evidence="1" type="ORF">ACFSXZ_35765</name>
</gene>
<dbReference type="EMBL" id="JBHUKR010000022">
    <property type="protein sequence ID" value="MFD2421704.1"/>
    <property type="molecule type" value="Genomic_DNA"/>
</dbReference>
<accession>A0ABW5G326</accession>
<organism evidence="1 2">
    <name type="scientific">Amycolatopsis pigmentata</name>
    <dbReference type="NCBI Taxonomy" id="450801"/>
    <lineage>
        <taxon>Bacteria</taxon>
        <taxon>Bacillati</taxon>
        <taxon>Actinomycetota</taxon>
        <taxon>Actinomycetes</taxon>
        <taxon>Pseudonocardiales</taxon>
        <taxon>Pseudonocardiaceae</taxon>
        <taxon>Amycolatopsis</taxon>
    </lineage>
</organism>
<name>A0ABW5G326_9PSEU</name>
<keyword evidence="2" id="KW-1185">Reference proteome</keyword>
<protein>
    <submittedName>
        <fullName evidence="1">Uncharacterized protein</fullName>
    </submittedName>
</protein>
<dbReference type="RefSeq" id="WP_378270432.1">
    <property type="nucleotide sequence ID" value="NZ_JBHUKR010000022.1"/>
</dbReference>
<reference evidence="2" key="1">
    <citation type="journal article" date="2019" name="Int. J. Syst. Evol. Microbiol.">
        <title>The Global Catalogue of Microorganisms (GCM) 10K type strain sequencing project: providing services to taxonomists for standard genome sequencing and annotation.</title>
        <authorList>
            <consortium name="The Broad Institute Genomics Platform"/>
            <consortium name="The Broad Institute Genome Sequencing Center for Infectious Disease"/>
            <person name="Wu L."/>
            <person name="Ma J."/>
        </authorList>
    </citation>
    <scope>NUCLEOTIDE SEQUENCE [LARGE SCALE GENOMIC DNA]</scope>
    <source>
        <strain evidence="2">CGMCC 4.7645</strain>
    </source>
</reference>
<dbReference type="Proteomes" id="UP001597417">
    <property type="component" value="Unassembled WGS sequence"/>
</dbReference>